<dbReference type="InterPro" id="IPR004193">
    <property type="entry name" value="Glyco_hydro_13_N"/>
</dbReference>
<dbReference type="AlphaFoldDB" id="A0A4R7ZEM3"/>
<reference evidence="3 4" key="1">
    <citation type="submission" date="2019-03" db="EMBL/GenBank/DDBJ databases">
        <title>Genomic Encyclopedia of Type Strains, Phase IV (KMG-IV): sequencing the most valuable type-strain genomes for metagenomic binning, comparative biology and taxonomic classification.</title>
        <authorList>
            <person name="Goeker M."/>
        </authorList>
    </citation>
    <scope>NUCLEOTIDE SEQUENCE [LARGE SCALE GENOMIC DNA]</scope>
    <source>
        <strain evidence="3 4">DSM 28867</strain>
    </source>
</reference>
<dbReference type="Gene3D" id="2.60.40.2320">
    <property type="match status" value="1"/>
</dbReference>
<feature type="domain" description="Glycosyl hydrolase family 13 catalytic" evidence="2">
    <location>
        <begin position="231"/>
        <end position="600"/>
    </location>
</feature>
<dbReference type="SUPFAM" id="SSF51445">
    <property type="entry name" value="(Trans)glycosidases"/>
    <property type="match status" value="1"/>
</dbReference>
<proteinExistence type="inferred from homology"/>
<gene>
    <name evidence="3" type="ORF">EDD63_13717</name>
</gene>
<dbReference type="Pfam" id="PF17999">
    <property type="entry name" value="PulA_N1"/>
    <property type="match status" value="1"/>
</dbReference>
<sequence>MRMHSFFEAYLDDEDLLHIYRKKESITEIPVSFYMEDTDHHFLDLMVESQEEVDDYICYTCKLSKPITYGIQYDVVHELGRRTPLEFAMVVKTDRFEQRFYYDGDDLGVSYDKNGTMFKVWAPTAYRVDLEILNGERIIYPMFRDEHGVYSRKVYEDVLHQRYHYLVSVNGHIFATIDPYGKAVDANAHYSIVVNPQKPQCIQPKTPIESEVDAVVYELSVRDASEAGTFQALGMSNHSKTGIDYFASLGITHVQLLPIFDFFGVDDSRPKKFYNWGYDVNHWFSLSNAYGSNPFNPEQSIYECQMMIQEFHKKDMRVNIDVVYNHLYEIESSSLYKTVPYYYFQITDDYTYTNASMCGNDIDSSRLMCRKMIVASSQYMIDYFDIDGLRFDLMGILDVDTLNEISKKAKAKKADFMIYGEGWNMPSSLQEDKRAAIINNEKMEHVAHFSDVFRQAVKGDPSNTYYDKGYALGNVARMFQTMNVLGASVGDFGYHKIFSSPTHALNYVVCHDGYTSFDYINLACADEPNEIKRKKHKMMLVFVLLAQGIPFLHAGQEFLRTKKGVRNSYNSGDDINRLDYTLIAKNADVVTYTKDLISLRKMYPVFRKREVEDIYDHVIYDHVDEKMLVYKVSDEDHELHVYFNPTGETFHVQPLESQTIIFSDGIVQDHNVDQFDVYPYGVLITKVR</sequence>
<dbReference type="InterPro" id="IPR006047">
    <property type="entry name" value="GH13_cat_dom"/>
</dbReference>
<dbReference type="InterPro" id="IPR014756">
    <property type="entry name" value="Ig_E-set"/>
</dbReference>
<protein>
    <submittedName>
        <fullName evidence="3">Pullulanase</fullName>
    </submittedName>
</protein>
<dbReference type="PANTHER" id="PTHR43002">
    <property type="entry name" value="GLYCOGEN DEBRANCHING ENZYME"/>
    <property type="match status" value="1"/>
</dbReference>
<dbReference type="Gene3D" id="2.60.40.10">
    <property type="entry name" value="Immunoglobulins"/>
    <property type="match status" value="1"/>
</dbReference>
<dbReference type="Gene3D" id="3.20.20.80">
    <property type="entry name" value="Glycosidases"/>
    <property type="match status" value="1"/>
</dbReference>
<dbReference type="InterPro" id="IPR040697">
    <property type="entry name" value="PulA_N1"/>
</dbReference>
<dbReference type="NCBIfam" id="TIGR02104">
    <property type="entry name" value="pulA_typeI"/>
    <property type="match status" value="1"/>
</dbReference>
<dbReference type="GO" id="GO:0004553">
    <property type="term" value="F:hydrolase activity, hydrolyzing O-glycosyl compounds"/>
    <property type="evidence" value="ECO:0007669"/>
    <property type="project" value="InterPro"/>
</dbReference>
<dbReference type="SMART" id="SM00642">
    <property type="entry name" value="Aamy"/>
    <property type="match status" value="1"/>
</dbReference>
<evidence type="ECO:0000313" key="4">
    <source>
        <dbReference type="Proteomes" id="UP000294743"/>
    </source>
</evidence>
<organism evidence="3 4">
    <name type="scientific">Breznakia blatticola</name>
    <dbReference type="NCBI Taxonomy" id="1754012"/>
    <lineage>
        <taxon>Bacteria</taxon>
        <taxon>Bacillati</taxon>
        <taxon>Bacillota</taxon>
        <taxon>Erysipelotrichia</taxon>
        <taxon>Erysipelotrichales</taxon>
        <taxon>Erysipelotrichaceae</taxon>
        <taxon>Breznakia</taxon>
    </lineage>
</organism>
<evidence type="ECO:0000256" key="1">
    <source>
        <dbReference type="ARBA" id="ARBA00008061"/>
    </source>
</evidence>
<dbReference type="EMBL" id="SODD01000037">
    <property type="protein sequence ID" value="TDW14618.1"/>
    <property type="molecule type" value="Genomic_DNA"/>
</dbReference>
<dbReference type="InterPro" id="IPR011840">
    <property type="entry name" value="PulA_typeI"/>
</dbReference>
<dbReference type="OrthoDB" id="9761875at2"/>
<dbReference type="GO" id="GO:0005975">
    <property type="term" value="P:carbohydrate metabolic process"/>
    <property type="evidence" value="ECO:0007669"/>
    <property type="project" value="InterPro"/>
</dbReference>
<name>A0A4R7ZEM3_9FIRM</name>
<dbReference type="RefSeq" id="WP_134170640.1">
    <property type="nucleotide sequence ID" value="NZ_SODD01000037.1"/>
</dbReference>
<dbReference type="SUPFAM" id="SSF81296">
    <property type="entry name" value="E set domains"/>
    <property type="match status" value="1"/>
</dbReference>
<dbReference type="InterPro" id="IPR017853">
    <property type="entry name" value="GH"/>
</dbReference>
<dbReference type="CDD" id="cd11341">
    <property type="entry name" value="AmyAc_Pullulanase_LD-like"/>
    <property type="match status" value="1"/>
</dbReference>
<dbReference type="Pfam" id="PF02922">
    <property type="entry name" value="CBM_48"/>
    <property type="match status" value="1"/>
</dbReference>
<dbReference type="InterPro" id="IPR013783">
    <property type="entry name" value="Ig-like_fold"/>
</dbReference>
<dbReference type="Proteomes" id="UP000294743">
    <property type="component" value="Unassembled WGS sequence"/>
</dbReference>
<comment type="similarity">
    <text evidence="1">Belongs to the glycosyl hydrolase 13 family.</text>
</comment>
<evidence type="ECO:0000313" key="3">
    <source>
        <dbReference type="EMBL" id="TDW14618.1"/>
    </source>
</evidence>
<keyword evidence="4" id="KW-1185">Reference proteome</keyword>
<comment type="caution">
    <text evidence="3">The sequence shown here is derived from an EMBL/GenBank/DDBJ whole genome shotgun (WGS) entry which is preliminary data.</text>
</comment>
<evidence type="ECO:0000259" key="2">
    <source>
        <dbReference type="SMART" id="SM00642"/>
    </source>
</evidence>
<accession>A0A4R7ZEM3</accession>
<dbReference type="CDD" id="cd02860">
    <property type="entry name" value="E_set_Pullulanase"/>
    <property type="match status" value="1"/>
</dbReference>
<dbReference type="Pfam" id="PF00128">
    <property type="entry name" value="Alpha-amylase"/>
    <property type="match status" value="1"/>
</dbReference>